<accession>B7KK96</accession>
<dbReference type="EMBL" id="CP001291">
    <property type="protein sequence ID" value="ACK70981.1"/>
    <property type="molecule type" value="Genomic_DNA"/>
</dbReference>
<dbReference type="Gene3D" id="1.20.1220.20">
    <property type="entry name" value="Uncharcterised protein PF01724"/>
    <property type="match status" value="1"/>
</dbReference>
<dbReference type="AlphaFoldDB" id="B7KK96"/>
<name>B7KK96_GLOC7</name>
<gene>
    <name evidence="1" type="ordered locus">PCC7424_2565</name>
</gene>
<dbReference type="InterPro" id="IPR002636">
    <property type="entry name" value="DUF29"/>
</dbReference>
<dbReference type="PANTHER" id="PTHR34235:SF3">
    <property type="entry name" value="SLR1203 PROTEIN"/>
    <property type="match status" value="1"/>
</dbReference>
<dbReference type="Pfam" id="PF01724">
    <property type="entry name" value="DUF29"/>
    <property type="match status" value="1"/>
</dbReference>
<protein>
    <recommendedName>
        <fullName evidence="3">DUF29 domain-containing protein</fullName>
    </recommendedName>
</protein>
<dbReference type="HOGENOM" id="CLU_116670_1_0_3"/>
<dbReference type="Proteomes" id="UP000002384">
    <property type="component" value="Chromosome"/>
</dbReference>
<dbReference type="STRING" id="65393.PCC7424_2565"/>
<evidence type="ECO:0000313" key="2">
    <source>
        <dbReference type="Proteomes" id="UP000002384"/>
    </source>
</evidence>
<dbReference type="eggNOG" id="COG2442">
    <property type="taxonomic scope" value="Bacteria"/>
</dbReference>
<sequence length="151" mass="18151">MSQVPTDVGKNESDLKKMPIYERDFYQWTIEQAQALREQKLEAIDWINLTDEIESLGNEQLHAVESYLKQLIPHKFKLQYVNDQYSRKGWEDEIDNFLDEIEDRLTNSMRPKIDLDKIYQRARRNVLKRYPLLEKTLPQECPYTLDELVSR</sequence>
<dbReference type="RefSeq" id="WP_015954584.1">
    <property type="nucleotide sequence ID" value="NC_011729.1"/>
</dbReference>
<evidence type="ECO:0000313" key="1">
    <source>
        <dbReference type="EMBL" id="ACK70981.1"/>
    </source>
</evidence>
<reference evidence="2" key="1">
    <citation type="journal article" date="2011" name="MBio">
        <title>Novel metabolic attributes of the genus Cyanothece, comprising a group of unicellular nitrogen-fixing Cyanobacteria.</title>
        <authorList>
            <person name="Bandyopadhyay A."/>
            <person name="Elvitigala T."/>
            <person name="Welsh E."/>
            <person name="Stockel J."/>
            <person name="Liberton M."/>
            <person name="Min H."/>
            <person name="Sherman L.A."/>
            <person name="Pakrasi H.B."/>
        </authorList>
    </citation>
    <scope>NUCLEOTIDE SEQUENCE [LARGE SCALE GENOMIC DNA]</scope>
    <source>
        <strain evidence="2">PCC 7424</strain>
    </source>
</reference>
<keyword evidence="2" id="KW-1185">Reference proteome</keyword>
<dbReference type="OrthoDB" id="425801at2"/>
<organism evidence="1 2">
    <name type="scientific">Gloeothece citriformis (strain PCC 7424)</name>
    <name type="common">Cyanothece sp. (strain PCC 7424)</name>
    <dbReference type="NCBI Taxonomy" id="65393"/>
    <lineage>
        <taxon>Bacteria</taxon>
        <taxon>Bacillati</taxon>
        <taxon>Cyanobacteriota</taxon>
        <taxon>Cyanophyceae</taxon>
        <taxon>Oscillatoriophycideae</taxon>
        <taxon>Chroococcales</taxon>
        <taxon>Aphanothecaceae</taxon>
        <taxon>Gloeothece</taxon>
        <taxon>Gloeothece citriformis</taxon>
    </lineage>
</organism>
<dbReference type="PANTHER" id="PTHR34235">
    <property type="entry name" value="SLR1203 PROTEIN-RELATED"/>
    <property type="match status" value="1"/>
</dbReference>
<proteinExistence type="predicted"/>
<evidence type="ECO:0008006" key="3">
    <source>
        <dbReference type="Google" id="ProtNLM"/>
    </source>
</evidence>
<dbReference type="KEGG" id="cyc:PCC7424_2565"/>